<feature type="domain" description="Alcohol dehydrogenase-like N-terminal" evidence="6">
    <location>
        <begin position="25"/>
        <end position="83"/>
    </location>
</feature>
<organism evidence="7">
    <name type="scientific">marine sediment metagenome</name>
    <dbReference type="NCBI Taxonomy" id="412755"/>
    <lineage>
        <taxon>unclassified sequences</taxon>
        <taxon>metagenomes</taxon>
        <taxon>ecological metagenomes</taxon>
    </lineage>
</organism>
<dbReference type="InterPro" id="IPR011032">
    <property type="entry name" value="GroES-like_sf"/>
</dbReference>
<gene>
    <name evidence="7" type="ORF">S06H3_54992</name>
</gene>
<evidence type="ECO:0000256" key="5">
    <source>
        <dbReference type="ARBA" id="ARBA00023002"/>
    </source>
</evidence>
<evidence type="ECO:0000256" key="4">
    <source>
        <dbReference type="ARBA" id="ARBA00022833"/>
    </source>
</evidence>
<keyword evidence="5" id="KW-0560">Oxidoreductase</keyword>
<dbReference type="InterPro" id="IPR013154">
    <property type="entry name" value="ADH-like_N"/>
</dbReference>
<proteinExistence type="inferred from homology"/>
<sequence>MKAVVLTGIRQMELTDVPEPSIKEDGDVLLRIEKVGICGSDVHYYETGRIGAQIVEYPFIIGHECAATVEAVGSSVTHVKAGD</sequence>
<name>X1PGT2_9ZZZZ</name>
<feature type="non-terminal residue" evidence="7">
    <location>
        <position position="83"/>
    </location>
</feature>
<dbReference type="PANTHER" id="PTHR43161">
    <property type="entry name" value="SORBITOL DEHYDROGENASE"/>
    <property type="match status" value="1"/>
</dbReference>
<comment type="caution">
    <text evidence="7">The sequence shown here is derived from an EMBL/GenBank/DDBJ whole genome shotgun (WGS) entry which is preliminary data.</text>
</comment>
<dbReference type="PANTHER" id="PTHR43161:SF9">
    <property type="entry name" value="SORBITOL DEHYDROGENASE"/>
    <property type="match status" value="1"/>
</dbReference>
<dbReference type="Pfam" id="PF08240">
    <property type="entry name" value="ADH_N"/>
    <property type="match status" value="1"/>
</dbReference>
<protein>
    <recommendedName>
        <fullName evidence="6">Alcohol dehydrogenase-like N-terminal domain-containing protein</fullName>
    </recommendedName>
</protein>
<evidence type="ECO:0000256" key="3">
    <source>
        <dbReference type="ARBA" id="ARBA00022723"/>
    </source>
</evidence>
<dbReference type="GO" id="GO:0016491">
    <property type="term" value="F:oxidoreductase activity"/>
    <property type="evidence" value="ECO:0007669"/>
    <property type="project" value="UniProtKB-KW"/>
</dbReference>
<dbReference type="AlphaFoldDB" id="X1PGT2"/>
<dbReference type="Gene3D" id="3.90.180.10">
    <property type="entry name" value="Medium-chain alcohol dehydrogenases, catalytic domain"/>
    <property type="match status" value="1"/>
</dbReference>
<dbReference type="SUPFAM" id="SSF50129">
    <property type="entry name" value="GroES-like"/>
    <property type="match status" value="1"/>
</dbReference>
<keyword evidence="3" id="KW-0479">Metal-binding</keyword>
<evidence type="ECO:0000256" key="2">
    <source>
        <dbReference type="ARBA" id="ARBA00008072"/>
    </source>
</evidence>
<keyword evidence="4" id="KW-0862">Zinc</keyword>
<dbReference type="EMBL" id="BARV01035216">
    <property type="protein sequence ID" value="GAI55058.1"/>
    <property type="molecule type" value="Genomic_DNA"/>
</dbReference>
<evidence type="ECO:0000256" key="1">
    <source>
        <dbReference type="ARBA" id="ARBA00001947"/>
    </source>
</evidence>
<evidence type="ECO:0000259" key="6">
    <source>
        <dbReference type="Pfam" id="PF08240"/>
    </source>
</evidence>
<dbReference type="GO" id="GO:0046872">
    <property type="term" value="F:metal ion binding"/>
    <property type="evidence" value="ECO:0007669"/>
    <property type="project" value="UniProtKB-KW"/>
</dbReference>
<accession>X1PGT2</accession>
<evidence type="ECO:0000313" key="7">
    <source>
        <dbReference type="EMBL" id="GAI55058.1"/>
    </source>
</evidence>
<reference evidence="7" key="1">
    <citation type="journal article" date="2014" name="Front. Microbiol.">
        <title>High frequency of phylogenetically diverse reductive dehalogenase-homologous genes in deep subseafloor sedimentary metagenomes.</title>
        <authorList>
            <person name="Kawai M."/>
            <person name="Futagami T."/>
            <person name="Toyoda A."/>
            <person name="Takaki Y."/>
            <person name="Nishi S."/>
            <person name="Hori S."/>
            <person name="Arai W."/>
            <person name="Tsubouchi T."/>
            <person name="Morono Y."/>
            <person name="Uchiyama I."/>
            <person name="Ito T."/>
            <person name="Fujiyama A."/>
            <person name="Inagaki F."/>
            <person name="Takami H."/>
        </authorList>
    </citation>
    <scope>NUCLEOTIDE SEQUENCE</scope>
    <source>
        <strain evidence="7">Expedition CK06-06</strain>
    </source>
</reference>
<comment type="cofactor">
    <cofactor evidence="1">
        <name>Zn(2+)</name>
        <dbReference type="ChEBI" id="CHEBI:29105"/>
    </cofactor>
</comment>
<comment type="similarity">
    <text evidence="2">Belongs to the zinc-containing alcohol dehydrogenase family.</text>
</comment>